<dbReference type="InterPro" id="IPR019020">
    <property type="entry name" value="Cyt-c552/DMSO_Rdtase_haem-bd"/>
</dbReference>
<proteinExistence type="predicted"/>
<gene>
    <name evidence="8" type="ORF">BM524_15715</name>
</gene>
<evidence type="ECO:0000256" key="2">
    <source>
        <dbReference type="ARBA" id="ARBA00022617"/>
    </source>
</evidence>
<evidence type="ECO:0000256" key="4">
    <source>
        <dbReference type="ARBA" id="ARBA00022982"/>
    </source>
</evidence>
<evidence type="ECO:0000313" key="9">
    <source>
        <dbReference type="Proteomes" id="UP000182101"/>
    </source>
</evidence>
<feature type="transmembrane region" description="Helical" evidence="6">
    <location>
        <begin position="7"/>
        <end position="29"/>
    </location>
</feature>
<feature type="domain" description="Cytochrome c-552/DMSO reductase-like haem-binding" evidence="7">
    <location>
        <begin position="199"/>
        <end position="491"/>
    </location>
</feature>
<reference evidence="8 9" key="1">
    <citation type="submission" date="2016-11" db="EMBL/GenBank/DDBJ databases">
        <title>Networking in microbes: conjugative elements and plasmids in the genus Alteromonas.</title>
        <authorList>
            <person name="Lopez-Perez M."/>
            <person name="Ramon-Marco N."/>
            <person name="Rodriguez-Valera F."/>
        </authorList>
    </citation>
    <scope>NUCLEOTIDE SEQUENCE [LARGE SCALE GENOMIC DNA]</scope>
    <source>
        <strain evidence="8 9">CP48</strain>
    </source>
</reference>
<evidence type="ECO:0000313" key="8">
    <source>
        <dbReference type="EMBL" id="APD91130.1"/>
    </source>
</evidence>
<accession>A0AAC9JEL0</accession>
<sequence length="499" mass="56846">MKYKKLFLITHFIVGGAVLTLLLSGLRIASQQRDFWLYLDWLLPEGLVHIWHMLAGMFLLVSLPLMLFALYKHRKESAVLKAYNLMGSVLLCLSVITGAAQFIAETTYVTIRFIHYYSAIGLLVFILLHPLRYYLQKPLAHIYHVLVAPFSYVRTYFYLLAIALGSIGLYIFTVSSPTSLEVAFVSDNAFIRIDGNADESVWQDATSISVDTFAGANFYKGTSKVTLKALHNSTETYFFIRWQDPTESLLHLPLVKTEKGWQVKSNGFNRFDETEFYEDKFAVLFSKSCNIAAAATAHLGGKPRNDLPKNVHKKGYHFSNNGVVDLWQWKAVRTNAMYLVDDSFIGEPTKPVIGQARYTAGYQQDSDMGGSYVMNWKWYNENIVTPKRLPKTPFAEPRGYGSWFDYQPFSVKADSFPVGSIINSVLYRSNQLEGGRADVRAHAVYKDGFWNLEVVRKTLANERTDIDLSEGVCMWVSAFDHAQIAHTRHIKPLRLHYQL</sequence>
<keyword evidence="6" id="KW-1133">Transmembrane helix</keyword>
<dbReference type="EMBL" id="CP018024">
    <property type="protein sequence ID" value="APD91130.1"/>
    <property type="molecule type" value="Genomic_DNA"/>
</dbReference>
<feature type="transmembrane region" description="Helical" evidence="6">
    <location>
        <begin position="156"/>
        <end position="173"/>
    </location>
</feature>
<keyword evidence="3" id="KW-0479">Metal-binding</keyword>
<dbReference type="GO" id="GO:0020037">
    <property type="term" value="F:heme binding"/>
    <property type="evidence" value="ECO:0007669"/>
    <property type="project" value="InterPro"/>
</dbReference>
<evidence type="ECO:0000259" key="7">
    <source>
        <dbReference type="SMART" id="SM00887"/>
    </source>
</evidence>
<protein>
    <recommendedName>
        <fullName evidence="7">Cytochrome c-552/DMSO reductase-like haem-binding domain-containing protein</fullName>
    </recommendedName>
</protein>
<dbReference type="AlphaFoldDB" id="A0AAC9JEL0"/>
<dbReference type="Proteomes" id="UP000182101">
    <property type="component" value="Chromosome"/>
</dbReference>
<evidence type="ECO:0000256" key="6">
    <source>
        <dbReference type="SAM" id="Phobius"/>
    </source>
</evidence>
<dbReference type="Gene3D" id="2.60.40.1190">
    <property type="match status" value="1"/>
</dbReference>
<dbReference type="SMART" id="SM00887">
    <property type="entry name" value="EB_dh"/>
    <property type="match status" value="1"/>
</dbReference>
<name>A0AAC9JEL0_9ALTE</name>
<dbReference type="GO" id="GO:0046872">
    <property type="term" value="F:metal ion binding"/>
    <property type="evidence" value="ECO:0007669"/>
    <property type="project" value="UniProtKB-KW"/>
</dbReference>
<feature type="transmembrane region" description="Helical" evidence="6">
    <location>
        <begin position="116"/>
        <end position="135"/>
    </location>
</feature>
<keyword evidence="5" id="KW-0408">Iron</keyword>
<feature type="transmembrane region" description="Helical" evidence="6">
    <location>
        <begin position="49"/>
        <end position="71"/>
    </location>
</feature>
<dbReference type="Pfam" id="PF09459">
    <property type="entry name" value="EB_dh"/>
    <property type="match status" value="1"/>
</dbReference>
<evidence type="ECO:0000256" key="3">
    <source>
        <dbReference type="ARBA" id="ARBA00022723"/>
    </source>
</evidence>
<keyword evidence="1" id="KW-0813">Transport</keyword>
<keyword evidence="4" id="KW-0249">Electron transport</keyword>
<evidence type="ECO:0000256" key="5">
    <source>
        <dbReference type="ARBA" id="ARBA00023004"/>
    </source>
</evidence>
<feature type="transmembrane region" description="Helical" evidence="6">
    <location>
        <begin position="83"/>
        <end position="104"/>
    </location>
</feature>
<dbReference type="CDD" id="cd09625">
    <property type="entry name" value="DOMON_like_cytochrome"/>
    <property type="match status" value="1"/>
</dbReference>
<evidence type="ECO:0000256" key="1">
    <source>
        <dbReference type="ARBA" id="ARBA00022448"/>
    </source>
</evidence>
<dbReference type="SUPFAM" id="SSF49344">
    <property type="entry name" value="CBD9-like"/>
    <property type="match status" value="1"/>
</dbReference>
<organism evidence="8 9">
    <name type="scientific">Alteromonas mediterranea</name>
    <dbReference type="NCBI Taxonomy" id="314275"/>
    <lineage>
        <taxon>Bacteria</taxon>
        <taxon>Pseudomonadati</taxon>
        <taxon>Pseudomonadota</taxon>
        <taxon>Gammaproteobacteria</taxon>
        <taxon>Alteromonadales</taxon>
        <taxon>Alteromonadaceae</taxon>
        <taxon>Alteromonas/Salinimonas group</taxon>
        <taxon>Alteromonas</taxon>
    </lineage>
</organism>
<keyword evidence="2" id="KW-0349">Heme</keyword>
<dbReference type="RefSeq" id="WP_071960011.1">
    <property type="nucleotide sequence ID" value="NZ_CP018024.1"/>
</dbReference>
<keyword evidence="6" id="KW-0472">Membrane</keyword>
<keyword evidence="6" id="KW-0812">Transmembrane</keyword>